<sequence>MATVKDKNEEEKCTDSTDKTSKSRDTISPHTKITPDITSKAQTTTSLMQEEKTDVVHIVDASVSTDIHSQLNGFDVYLIQINSLNVRRRYSEFEALRTCLVKQFPTLIVPPIPEKQSLKSNISQTTSKSLGLATSSITSNITDTVPSGQSSSNDTNSAFTEMKTFDEKKGTSNSMISLIEYRKRMLSEFLNKCLHNPVLSKSKFLSSFFNPEINYLDFVQNKENSSFFKTSIYQLSPKAPLENIENQIYLTLPIPSSSDAYLFKELSEEEQFQKFVCFESKFLKYELILNNIAKINKHLVRHTQELSTELSELGVQFNQLSILQDSNFIEKMGKLFERHTIFLSNLSSSINIGFLDKLIELKSFSSTCKGLMEYNRKKIIQFKLIEKELYNVRSRYKRYESEEQRIRDIEWKANAVMRNSSPDSDEYFEPPITVEELQTALYSKSFNQGIYGKIPGINKFNNIILKYVNDPNPDETRRTKFYNIRIRLFQLEKQYSCTQEDLNFINNEVMKQLETYHEWFKHELFQLVVCYRNIMKTYDGKGLEQWRELGEFS</sequence>
<feature type="region of interest" description="Disordered" evidence="9">
    <location>
        <begin position="1"/>
        <end position="34"/>
    </location>
</feature>
<accession>A0A4T0X8I1</accession>
<evidence type="ECO:0000256" key="5">
    <source>
        <dbReference type="ARBA" id="ARBA00022927"/>
    </source>
</evidence>
<dbReference type="InterPro" id="IPR001683">
    <property type="entry name" value="PX_dom"/>
</dbReference>
<evidence type="ECO:0000256" key="3">
    <source>
        <dbReference type="ARBA" id="ARBA00022448"/>
    </source>
</evidence>
<evidence type="ECO:0000256" key="1">
    <source>
        <dbReference type="ARBA" id="ARBA00004481"/>
    </source>
</evidence>
<keyword evidence="5" id="KW-0653">Protein transport</keyword>
<evidence type="ECO:0000256" key="4">
    <source>
        <dbReference type="ARBA" id="ARBA00022753"/>
    </source>
</evidence>
<keyword evidence="12" id="KW-1185">Reference proteome</keyword>
<dbReference type="CDD" id="cd06867">
    <property type="entry name" value="PX_SNX41_42"/>
    <property type="match status" value="1"/>
</dbReference>
<name>A0A4T0X8I1_9ASCO</name>
<dbReference type="EMBL" id="SELW01000039">
    <property type="protein sequence ID" value="TID31242.1"/>
    <property type="molecule type" value="Genomic_DNA"/>
</dbReference>
<dbReference type="InterPro" id="IPR051079">
    <property type="entry name" value="Sorting_Nexin_Autophagy"/>
</dbReference>
<comment type="similarity">
    <text evidence="2">Belongs to the sorting nexin family.</text>
</comment>
<dbReference type="GO" id="GO:0042147">
    <property type="term" value="P:retrograde transport, endosome to Golgi"/>
    <property type="evidence" value="ECO:0007669"/>
    <property type="project" value="InterPro"/>
</dbReference>
<feature type="domain" description="PX" evidence="10">
    <location>
        <begin position="35"/>
        <end position="216"/>
    </location>
</feature>
<dbReference type="GO" id="GO:0005829">
    <property type="term" value="C:cytosol"/>
    <property type="evidence" value="ECO:0007669"/>
    <property type="project" value="GOC"/>
</dbReference>
<dbReference type="PANTHER" id="PTHR46979">
    <property type="entry name" value="SORTING NEXIN-41"/>
    <property type="match status" value="1"/>
</dbReference>
<evidence type="ECO:0000313" key="11">
    <source>
        <dbReference type="EMBL" id="TID31242.1"/>
    </source>
</evidence>
<dbReference type="GO" id="GO:0015031">
    <property type="term" value="P:protein transport"/>
    <property type="evidence" value="ECO:0007669"/>
    <property type="project" value="UniProtKB-KW"/>
</dbReference>
<dbReference type="GO" id="GO:0010008">
    <property type="term" value="C:endosome membrane"/>
    <property type="evidence" value="ECO:0007669"/>
    <property type="project" value="UniProtKB-SubCell"/>
</dbReference>
<comment type="caution">
    <text evidence="11">The sequence shown here is derived from an EMBL/GenBank/DDBJ whole genome shotgun (WGS) entry which is preliminary data.</text>
</comment>
<keyword evidence="6" id="KW-0072">Autophagy</keyword>
<dbReference type="Gene3D" id="1.20.1270.60">
    <property type="entry name" value="Arfaptin homology (AH) domain/BAR domain"/>
    <property type="match status" value="1"/>
</dbReference>
<dbReference type="InterPro" id="IPR027267">
    <property type="entry name" value="AH/BAR_dom_sf"/>
</dbReference>
<dbReference type="OrthoDB" id="289314at2759"/>
<proteinExistence type="inferred from homology"/>
<dbReference type="SMART" id="SM00312">
    <property type="entry name" value="PX"/>
    <property type="match status" value="1"/>
</dbReference>
<dbReference type="Pfam" id="PF00787">
    <property type="entry name" value="PX"/>
    <property type="match status" value="1"/>
</dbReference>
<dbReference type="GO" id="GO:0006914">
    <property type="term" value="P:autophagy"/>
    <property type="evidence" value="ECO:0007669"/>
    <property type="project" value="UniProtKB-KW"/>
</dbReference>
<dbReference type="PANTHER" id="PTHR46979:SF2">
    <property type="entry name" value="SORTING NEXIN-41"/>
    <property type="match status" value="1"/>
</dbReference>
<evidence type="ECO:0000256" key="6">
    <source>
        <dbReference type="ARBA" id="ARBA00023006"/>
    </source>
</evidence>
<evidence type="ECO:0000313" key="12">
    <source>
        <dbReference type="Proteomes" id="UP000307173"/>
    </source>
</evidence>
<keyword evidence="7" id="KW-0446">Lipid-binding</keyword>
<dbReference type="Gene3D" id="3.30.1520.10">
    <property type="entry name" value="Phox-like domain"/>
    <property type="match status" value="1"/>
</dbReference>
<feature type="compositionally biased region" description="Basic and acidic residues" evidence="9">
    <location>
        <begin position="1"/>
        <end position="27"/>
    </location>
</feature>
<protein>
    <recommendedName>
        <fullName evidence="10">PX domain-containing protein</fullName>
    </recommendedName>
</protein>
<dbReference type="AlphaFoldDB" id="A0A4T0X8I1"/>
<evidence type="ECO:0000256" key="9">
    <source>
        <dbReference type="SAM" id="MobiDB-lite"/>
    </source>
</evidence>
<keyword evidence="4" id="KW-0967">Endosome</keyword>
<dbReference type="PROSITE" id="PS50195">
    <property type="entry name" value="PX"/>
    <property type="match status" value="1"/>
</dbReference>
<dbReference type="STRING" id="52247.A0A4T0X8I1"/>
<evidence type="ECO:0000256" key="8">
    <source>
        <dbReference type="ARBA" id="ARBA00023136"/>
    </source>
</evidence>
<evidence type="ECO:0000256" key="2">
    <source>
        <dbReference type="ARBA" id="ARBA00010883"/>
    </source>
</evidence>
<gene>
    <name evidence="11" type="ORF">CANINC_000185</name>
</gene>
<dbReference type="InterPro" id="IPR044106">
    <property type="entry name" value="PX_Snx41/Atg20"/>
</dbReference>
<evidence type="ECO:0000256" key="7">
    <source>
        <dbReference type="ARBA" id="ARBA00023121"/>
    </source>
</evidence>
<dbReference type="Proteomes" id="UP000307173">
    <property type="component" value="Unassembled WGS sequence"/>
</dbReference>
<dbReference type="SUPFAM" id="SSF64268">
    <property type="entry name" value="PX domain"/>
    <property type="match status" value="1"/>
</dbReference>
<evidence type="ECO:0000259" key="10">
    <source>
        <dbReference type="PROSITE" id="PS50195"/>
    </source>
</evidence>
<dbReference type="GO" id="GO:0035091">
    <property type="term" value="F:phosphatidylinositol binding"/>
    <property type="evidence" value="ECO:0007669"/>
    <property type="project" value="InterPro"/>
</dbReference>
<organism evidence="11 12">
    <name type="scientific">Pichia inconspicua</name>
    <dbReference type="NCBI Taxonomy" id="52247"/>
    <lineage>
        <taxon>Eukaryota</taxon>
        <taxon>Fungi</taxon>
        <taxon>Dikarya</taxon>
        <taxon>Ascomycota</taxon>
        <taxon>Saccharomycotina</taxon>
        <taxon>Pichiomycetes</taxon>
        <taxon>Pichiales</taxon>
        <taxon>Pichiaceae</taxon>
        <taxon>Pichia</taxon>
    </lineage>
</organism>
<keyword evidence="8" id="KW-0472">Membrane</keyword>
<keyword evidence="3" id="KW-0813">Transport</keyword>
<comment type="subcellular location">
    <subcellularLocation>
        <location evidence="1">Endosome membrane</location>
        <topology evidence="1">Peripheral membrane protein</topology>
    </subcellularLocation>
</comment>
<reference evidence="11 12" key="1">
    <citation type="journal article" date="2019" name="Front. Genet.">
        <title>Whole-Genome Sequencing of the Opportunistic Yeast Pathogen Candida inconspicua Uncovers Its Hybrid Origin.</title>
        <authorList>
            <person name="Mixao V."/>
            <person name="Hansen A.P."/>
            <person name="Saus E."/>
            <person name="Boekhout T."/>
            <person name="Lass-Florl C."/>
            <person name="Gabaldon T."/>
        </authorList>
    </citation>
    <scope>NUCLEOTIDE SEQUENCE [LARGE SCALE GENOMIC DNA]</scope>
    <source>
        <strain evidence="11 12">CBS 180</strain>
    </source>
</reference>
<dbReference type="InterPro" id="IPR036871">
    <property type="entry name" value="PX_dom_sf"/>
</dbReference>